<evidence type="ECO:0000256" key="7">
    <source>
        <dbReference type="SAM" id="Phobius"/>
    </source>
</evidence>
<dbReference type="SUPFAM" id="SSF81321">
    <property type="entry name" value="Family A G protein-coupled receptor-like"/>
    <property type="match status" value="1"/>
</dbReference>
<evidence type="ECO:0000256" key="2">
    <source>
        <dbReference type="ARBA" id="ARBA00022692"/>
    </source>
</evidence>
<keyword evidence="5 7" id="KW-0472">Membrane</keyword>
<evidence type="ECO:0000313" key="9">
    <source>
        <dbReference type="Ensembl" id="ENSEBUP00000004734.1"/>
    </source>
</evidence>
<protein>
    <recommendedName>
        <fullName evidence="8">G-protein coupled receptors family 1 profile domain-containing protein</fullName>
    </recommendedName>
</protein>
<organism evidence="9 10">
    <name type="scientific">Eptatretus burgeri</name>
    <name type="common">Inshore hagfish</name>
    <dbReference type="NCBI Taxonomy" id="7764"/>
    <lineage>
        <taxon>Eukaryota</taxon>
        <taxon>Metazoa</taxon>
        <taxon>Chordata</taxon>
        <taxon>Craniata</taxon>
        <taxon>Vertebrata</taxon>
        <taxon>Cyclostomata</taxon>
        <taxon>Myxini</taxon>
        <taxon>Myxiniformes</taxon>
        <taxon>Myxinidae</taxon>
        <taxon>Eptatretinae</taxon>
        <taxon>Eptatretus</taxon>
    </lineage>
</organism>
<sequence>MMTNILTFYKCIAQLFFFAFTNELQTLLVWMINVDRYCAIFWPYAYTAWVAKGNRGWQPAGLIVISSFLSQLPPTILITHASFCSQEVVINNALCLIGFVAEVACKGGALPSIYTFCVFLLVHILTAITVVHSSWRIVRVCRRTSSVDFRNKALHVCCTQVMVFGVKFCPVFGLAITSRVGLKNVYFRFIMYLALLIASPIANPIIYGLRTKEVREPVVRMWRKTVAQTRPFAIRKSEIQITKRWDMF</sequence>
<feature type="domain" description="G-protein coupled receptors family 1 profile" evidence="8">
    <location>
        <begin position="1"/>
        <end position="207"/>
    </location>
</feature>
<feature type="transmembrane region" description="Helical" evidence="7">
    <location>
        <begin position="113"/>
        <end position="132"/>
    </location>
</feature>
<accession>A0A8C4NKZ8</accession>
<dbReference type="InterPro" id="IPR017452">
    <property type="entry name" value="GPCR_Rhodpsn_7TM"/>
</dbReference>
<dbReference type="GO" id="GO:0004984">
    <property type="term" value="F:olfactory receptor activity"/>
    <property type="evidence" value="ECO:0007669"/>
    <property type="project" value="InterPro"/>
</dbReference>
<dbReference type="Gene3D" id="1.20.1070.10">
    <property type="entry name" value="Rhodopsin 7-helix transmembrane proteins"/>
    <property type="match status" value="1"/>
</dbReference>
<evidence type="ECO:0000256" key="1">
    <source>
        <dbReference type="ARBA" id="ARBA00004141"/>
    </source>
</evidence>
<dbReference type="PRINTS" id="PR00245">
    <property type="entry name" value="OLFACTORYR"/>
</dbReference>
<reference evidence="9" key="2">
    <citation type="submission" date="2025-09" db="UniProtKB">
        <authorList>
            <consortium name="Ensembl"/>
        </authorList>
    </citation>
    <scope>IDENTIFICATION</scope>
</reference>
<feature type="transmembrane region" description="Helical" evidence="7">
    <location>
        <begin position="189"/>
        <end position="209"/>
    </location>
</feature>
<dbReference type="InterPro" id="IPR000725">
    <property type="entry name" value="Olfact_rcpt"/>
</dbReference>
<keyword evidence="10" id="KW-1185">Reference proteome</keyword>
<reference evidence="9" key="1">
    <citation type="submission" date="2025-08" db="UniProtKB">
        <authorList>
            <consortium name="Ensembl"/>
        </authorList>
    </citation>
    <scope>IDENTIFICATION</scope>
</reference>
<name>A0A8C4NKZ8_EPTBU</name>
<evidence type="ECO:0000256" key="5">
    <source>
        <dbReference type="ARBA" id="ARBA00023136"/>
    </source>
</evidence>
<keyword evidence="3" id="KW-0552">Olfaction</keyword>
<keyword evidence="6" id="KW-0807">Transducer</keyword>
<evidence type="ECO:0000256" key="3">
    <source>
        <dbReference type="ARBA" id="ARBA00022725"/>
    </source>
</evidence>
<dbReference type="PANTHER" id="PTHR26450:SF87">
    <property type="entry name" value="OLFACTORY RECEPTOR 51F2"/>
    <property type="match status" value="1"/>
</dbReference>
<evidence type="ECO:0000259" key="8">
    <source>
        <dbReference type="PROSITE" id="PS50262"/>
    </source>
</evidence>
<dbReference type="Pfam" id="PF13853">
    <property type="entry name" value="7tm_4"/>
    <property type="match status" value="1"/>
</dbReference>
<dbReference type="GO" id="GO:0007186">
    <property type="term" value="P:G protein-coupled receptor signaling pathway"/>
    <property type="evidence" value="ECO:0007669"/>
    <property type="project" value="InterPro"/>
</dbReference>
<dbReference type="PROSITE" id="PS50262">
    <property type="entry name" value="G_PROTEIN_RECEP_F1_2"/>
    <property type="match status" value="1"/>
</dbReference>
<evidence type="ECO:0000256" key="6">
    <source>
        <dbReference type="ARBA" id="ARBA00023224"/>
    </source>
</evidence>
<evidence type="ECO:0000313" key="10">
    <source>
        <dbReference type="Proteomes" id="UP000694388"/>
    </source>
</evidence>
<feature type="transmembrane region" description="Helical" evidence="7">
    <location>
        <begin position="12"/>
        <end position="32"/>
    </location>
</feature>
<keyword evidence="4 7" id="KW-1133">Transmembrane helix</keyword>
<feature type="transmembrane region" description="Helical" evidence="7">
    <location>
        <begin position="153"/>
        <end position="177"/>
    </location>
</feature>
<dbReference type="GO" id="GO:0005886">
    <property type="term" value="C:plasma membrane"/>
    <property type="evidence" value="ECO:0007669"/>
    <property type="project" value="TreeGrafter"/>
</dbReference>
<dbReference type="InterPro" id="IPR050402">
    <property type="entry name" value="OR51/52/56-like"/>
</dbReference>
<keyword evidence="3" id="KW-0716">Sensory transduction</keyword>
<comment type="subcellular location">
    <subcellularLocation>
        <location evidence="1">Membrane</location>
        <topology evidence="1">Multi-pass membrane protein</topology>
    </subcellularLocation>
</comment>
<evidence type="ECO:0000256" key="4">
    <source>
        <dbReference type="ARBA" id="ARBA00022989"/>
    </source>
</evidence>
<dbReference type="Proteomes" id="UP000694388">
    <property type="component" value="Unplaced"/>
</dbReference>
<dbReference type="GeneTree" id="ENSGT00930000152706"/>
<dbReference type="PANTHER" id="PTHR26450">
    <property type="entry name" value="OLFACTORY RECEPTOR 56B1-RELATED"/>
    <property type="match status" value="1"/>
</dbReference>
<keyword evidence="2 7" id="KW-0812">Transmembrane</keyword>
<proteinExistence type="predicted"/>
<dbReference type="Ensembl" id="ENSEBUT00000005172.1">
    <property type="protein sequence ID" value="ENSEBUP00000004734.1"/>
    <property type="gene ID" value="ENSEBUG00000003285.1"/>
</dbReference>
<dbReference type="AlphaFoldDB" id="A0A8C4NKZ8"/>